<comment type="caution">
    <text evidence="1">The sequence shown here is derived from an EMBL/GenBank/DDBJ whole genome shotgun (WGS) entry which is preliminary data.</text>
</comment>
<name>A0ACC2WTW9_9TREE</name>
<dbReference type="EMBL" id="JASBWU010000018">
    <property type="protein sequence ID" value="KAJ9114615.1"/>
    <property type="molecule type" value="Genomic_DNA"/>
</dbReference>
<dbReference type="Proteomes" id="UP001243375">
    <property type="component" value="Unassembled WGS sequence"/>
</dbReference>
<organism evidence="1 2">
    <name type="scientific">Naganishia vaughanmartiniae</name>
    <dbReference type="NCBI Taxonomy" id="1424756"/>
    <lineage>
        <taxon>Eukaryota</taxon>
        <taxon>Fungi</taxon>
        <taxon>Dikarya</taxon>
        <taxon>Basidiomycota</taxon>
        <taxon>Agaricomycotina</taxon>
        <taxon>Tremellomycetes</taxon>
        <taxon>Filobasidiales</taxon>
        <taxon>Filobasidiaceae</taxon>
        <taxon>Naganishia</taxon>
    </lineage>
</organism>
<protein>
    <submittedName>
        <fullName evidence="1">Uncharacterized protein</fullName>
    </submittedName>
</protein>
<keyword evidence="2" id="KW-1185">Reference proteome</keyword>
<evidence type="ECO:0000313" key="1">
    <source>
        <dbReference type="EMBL" id="KAJ9114615.1"/>
    </source>
</evidence>
<evidence type="ECO:0000313" key="2">
    <source>
        <dbReference type="Proteomes" id="UP001243375"/>
    </source>
</evidence>
<gene>
    <name evidence="1" type="ORF">QFC22_005488</name>
</gene>
<sequence length="207" mass="22733">MTIALNSTSQQDNVLVPYTKPTPANASSYAPTHPGLLKVVLQQGQGADGEDSYSSFLVAEKDLPANSVITHLTNLTPGTKAYSSVQYGNSEHDHFELNSDLLFVNHSCSPNVAFDLSKPRSASEVEQGKYPAEWNLRTLSRPVAKGEILTFFYPSTEWDMGAPFDCNCGESNCLGTIRGAKHLSLAQLKQQEFINPHIMQRKLEETS</sequence>
<accession>A0ACC2WTW9</accession>
<reference evidence="1" key="1">
    <citation type="submission" date="2023-04" db="EMBL/GenBank/DDBJ databases">
        <title>Draft Genome sequencing of Naganishia species isolated from polar environments using Oxford Nanopore Technology.</title>
        <authorList>
            <person name="Leo P."/>
            <person name="Venkateswaran K."/>
        </authorList>
    </citation>
    <scope>NUCLEOTIDE SEQUENCE</scope>
    <source>
        <strain evidence="1">MNA-CCFEE 5425</strain>
    </source>
</reference>
<proteinExistence type="predicted"/>